<evidence type="ECO:0000313" key="1">
    <source>
        <dbReference type="EMBL" id="CVK96768.1"/>
    </source>
</evidence>
<dbReference type="RefSeq" id="XP_041684186.1">
    <property type="nucleotide sequence ID" value="XM_041833866.1"/>
</dbReference>
<evidence type="ECO:0000313" key="2">
    <source>
        <dbReference type="Proteomes" id="UP000184255"/>
    </source>
</evidence>
<dbReference type="VEuPathDB" id="FungiDB:FMAN_11097"/>
<comment type="caution">
    <text evidence="1">The sequence shown here is derived from an EMBL/GenBank/DDBJ whole genome shotgun (WGS) entry which is preliminary data.</text>
</comment>
<organism evidence="1 2">
    <name type="scientific">Fusarium mangiferae</name>
    <name type="common">Mango malformation disease fungus</name>
    <dbReference type="NCBI Taxonomy" id="192010"/>
    <lineage>
        <taxon>Eukaryota</taxon>
        <taxon>Fungi</taxon>
        <taxon>Dikarya</taxon>
        <taxon>Ascomycota</taxon>
        <taxon>Pezizomycotina</taxon>
        <taxon>Sordariomycetes</taxon>
        <taxon>Hypocreomycetidae</taxon>
        <taxon>Hypocreales</taxon>
        <taxon>Nectriaceae</taxon>
        <taxon>Fusarium</taxon>
        <taxon>Fusarium fujikuroi species complex</taxon>
    </lineage>
</organism>
<dbReference type="Proteomes" id="UP000184255">
    <property type="component" value="Unassembled WGS sequence"/>
</dbReference>
<accession>A0A1L7TDJ9</accession>
<protein>
    <submittedName>
        <fullName evidence="1">Uncharacterized protein</fullName>
    </submittedName>
</protein>
<dbReference type="EMBL" id="FCQH01000008">
    <property type="protein sequence ID" value="CVK96768.1"/>
    <property type="molecule type" value="Genomic_DNA"/>
</dbReference>
<dbReference type="AlphaFoldDB" id="A0A1L7TDJ9"/>
<dbReference type="GeneID" id="65090349"/>
<keyword evidence="2" id="KW-1185">Reference proteome</keyword>
<sequence length="330" mass="38771">MTSLQTLQHQGCADFFSALAPNLRIEILDRTPLQDLRHLISASPALLSVFQRHRSSLLGHHVQDLLKFYVDKSLLPFAAITMDLRAIRAEYKDLTVSELEEKLKPALDSVISQEYPKQPTENYPALVVLDMAQNLVPELCRAFDTHLQQARSKLLLEDAPWETKFTFIEDFLRLDCYCNIFYYRTEFLFSTLNHAKESFTRPFLYHPRAPVEKYPWTFMCTMLKRYRGRITRLGDSLRSRQPKPVERPGTWTQDMSALRVKEFLQRDGIQEHCYVIHLLMGGYPHFAKLQSLTAEEFERYTLEEFYRVVIAEPKGEEWITHWTGNWDTSR</sequence>
<proteinExistence type="predicted"/>
<gene>
    <name evidence="1" type="ORF">FMAN_11097</name>
</gene>
<reference evidence="2" key="1">
    <citation type="journal article" date="2016" name="Genome Biol. Evol.">
        <title>Comparative 'omics' of the Fusarium fujikuroi species complex highlights differences in genetic potential and metabolite synthesis.</title>
        <authorList>
            <person name="Niehaus E.-M."/>
            <person name="Muensterkoetter M."/>
            <person name="Proctor R.H."/>
            <person name="Brown D.W."/>
            <person name="Sharon A."/>
            <person name="Idan Y."/>
            <person name="Oren-Young L."/>
            <person name="Sieber C.M."/>
            <person name="Novak O."/>
            <person name="Pencik A."/>
            <person name="Tarkowska D."/>
            <person name="Hromadova K."/>
            <person name="Freeman S."/>
            <person name="Maymon M."/>
            <person name="Elazar M."/>
            <person name="Youssef S.A."/>
            <person name="El-Shabrawy E.S.M."/>
            <person name="Shalaby A.B.A."/>
            <person name="Houterman P."/>
            <person name="Brock N.L."/>
            <person name="Burkhardt I."/>
            <person name="Tsavkelova E.A."/>
            <person name="Dickschat J.S."/>
            <person name="Galuszka P."/>
            <person name="Gueldener U."/>
            <person name="Tudzynski B."/>
        </authorList>
    </citation>
    <scope>NUCLEOTIDE SEQUENCE [LARGE SCALE GENOMIC DNA]</scope>
    <source>
        <strain evidence="2">MRC7560</strain>
    </source>
</reference>
<name>A0A1L7TDJ9_FUSMA</name>